<keyword evidence="3" id="KW-0574">Periplasm</keyword>
<dbReference type="RefSeq" id="WP_096611942.1">
    <property type="nucleotide sequence ID" value="NZ_NWVD01000003.1"/>
</dbReference>
<dbReference type="GO" id="GO:0016829">
    <property type="term" value="F:lyase activity"/>
    <property type="evidence" value="ECO:0007669"/>
    <property type="project" value="UniProtKB-KW"/>
</dbReference>
<dbReference type="InterPro" id="IPR008929">
    <property type="entry name" value="Chondroitin_lyas"/>
</dbReference>
<organism evidence="6 7">
    <name type="scientific">Sphingomonas ginsenosidimutans</name>
    <dbReference type="NCBI Taxonomy" id="862134"/>
    <lineage>
        <taxon>Bacteria</taxon>
        <taxon>Pseudomonadati</taxon>
        <taxon>Pseudomonadota</taxon>
        <taxon>Alphaproteobacteria</taxon>
        <taxon>Sphingomonadales</taxon>
        <taxon>Sphingomonadaceae</taxon>
        <taxon>Sphingomonas</taxon>
    </lineage>
</organism>
<name>A0A2A4HXM5_9SPHN</name>
<comment type="subcellular location">
    <subcellularLocation>
        <location evidence="1">Periplasm</location>
    </subcellularLocation>
</comment>
<feature type="domain" description="Heparinase II/III-like C-terminal" evidence="5">
    <location>
        <begin position="394"/>
        <end position="561"/>
    </location>
</feature>
<dbReference type="Pfam" id="PF07940">
    <property type="entry name" value="Hepar_II_III_C"/>
    <property type="match status" value="1"/>
</dbReference>
<evidence type="ECO:0000313" key="7">
    <source>
        <dbReference type="Proteomes" id="UP000218784"/>
    </source>
</evidence>
<dbReference type="PANTHER" id="PTHR39210:SF1">
    <property type="entry name" value="HEPARIN-SULFATE LYASE"/>
    <property type="match status" value="1"/>
</dbReference>
<accession>A0A2A4HXM5</accession>
<gene>
    <name evidence="6" type="ORF">COA17_09435</name>
</gene>
<comment type="caution">
    <text evidence="6">The sequence shown here is derived from an EMBL/GenBank/DDBJ whole genome shotgun (WGS) entry which is preliminary data.</text>
</comment>
<evidence type="ECO:0000256" key="4">
    <source>
        <dbReference type="ARBA" id="ARBA00023239"/>
    </source>
</evidence>
<dbReference type="GO" id="GO:0042597">
    <property type="term" value="C:periplasmic space"/>
    <property type="evidence" value="ECO:0007669"/>
    <property type="project" value="UniProtKB-SubCell"/>
</dbReference>
<dbReference type="Gene3D" id="1.50.10.100">
    <property type="entry name" value="Chondroitin AC/alginate lyase"/>
    <property type="match status" value="1"/>
</dbReference>
<keyword evidence="7" id="KW-1185">Reference proteome</keyword>
<protein>
    <submittedName>
        <fullName evidence="6">Heparinase</fullName>
    </submittedName>
</protein>
<dbReference type="Proteomes" id="UP000218784">
    <property type="component" value="Unassembled WGS sequence"/>
</dbReference>
<evidence type="ECO:0000256" key="1">
    <source>
        <dbReference type="ARBA" id="ARBA00004418"/>
    </source>
</evidence>
<proteinExistence type="predicted"/>
<evidence type="ECO:0000256" key="3">
    <source>
        <dbReference type="ARBA" id="ARBA00022764"/>
    </source>
</evidence>
<dbReference type="InterPro" id="IPR012480">
    <property type="entry name" value="Hepar_II_III_C"/>
</dbReference>
<dbReference type="EMBL" id="NWVD01000003">
    <property type="protein sequence ID" value="PCG09104.1"/>
    <property type="molecule type" value="Genomic_DNA"/>
</dbReference>
<dbReference type="SUPFAM" id="SSF48230">
    <property type="entry name" value="Chondroitin AC/alginate lyase"/>
    <property type="match status" value="1"/>
</dbReference>
<dbReference type="PANTHER" id="PTHR39210">
    <property type="entry name" value="HEPARIN-SULFATE LYASE"/>
    <property type="match status" value="1"/>
</dbReference>
<dbReference type="AlphaFoldDB" id="A0A2A4HXM5"/>
<evidence type="ECO:0000313" key="6">
    <source>
        <dbReference type="EMBL" id="PCG09104.1"/>
    </source>
</evidence>
<evidence type="ECO:0000256" key="2">
    <source>
        <dbReference type="ARBA" id="ARBA00022729"/>
    </source>
</evidence>
<keyword evidence="4" id="KW-0456">Lyase</keyword>
<dbReference type="Gene3D" id="2.70.98.70">
    <property type="match status" value="1"/>
</dbReference>
<reference evidence="6 7" key="1">
    <citation type="submission" date="2017-09" db="EMBL/GenBank/DDBJ databases">
        <title>Sphingomonas ginsenosidimutans KACC 14949, whole genome shotgun sequence.</title>
        <authorList>
            <person name="Feng G."/>
            <person name="Zhu H."/>
        </authorList>
    </citation>
    <scope>NUCLEOTIDE SEQUENCE [LARGE SCALE GENOMIC DNA]</scope>
    <source>
        <strain evidence="6 7">KACC 14949</strain>
    </source>
</reference>
<evidence type="ECO:0000259" key="5">
    <source>
        <dbReference type="Pfam" id="PF07940"/>
    </source>
</evidence>
<sequence length="608" mass="66985">MNALATRVRTIAALGAGNAARALAYRAGLKLGIHPVQRIAATLPASGPFFVPPRADDGAPAPVPGHWRDEALLFGRYRRPIGVAPPAWTVDPLSDDGDDRQGPPLAPWWTIGDFAGGDIKRTWEYSRFDWALAFAQQARAGESGALNRLEAWLGDWATANPAYRGPNWKCAQEASIRVLHLAVAAMLLGAESGMTPAMRALLDAHVRRILPTLSYARAQDNNHATSEAGALFVAGAWLKVAGIAGAEPLLRKGRARLERTVLRLFARDGSFSQYSLNYHRVALDTLSIAELWRQRASLAPFSAAWRERARAAAEWLRVMTDPLSGDAPNLGANDGANLLQLTDAGYRDFRPSVQLATALFADGRAYSPGPWDDQLNWLGVGGREKILPFPERAIFDDGGFAVLRRDDAMALLRYPRFRFRPSQADALHVDLWHDGVNLLRDAGSYSYNTDAEWIDYFGGAASHNTIMFDGQPQMPRLSRFLLGDWLESDEHGATADGFAASYRHRAGWHHRREIRPAAEGLTVIDTIDGFAREARLRWRLAPGDWQLANDSATNGEHRLTVTANQGLADMVLTSGWESRHYLERTPLPVVEAVVIAPGRIVTEYRWAS</sequence>
<keyword evidence="2" id="KW-0732">Signal</keyword>